<organism evidence="3 4">
    <name type="scientific">Leptospirillum ferrodiazotrophum</name>
    <dbReference type="NCBI Taxonomy" id="412449"/>
    <lineage>
        <taxon>Bacteria</taxon>
        <taxon>Pseudomonadati</taxon>
        <taxon>Nitrospirota</taxon>
        <taxon>Nitrospiria</taxon>
        <taxon>Nitrospirales</taxon>
        <taxon>Nitrospiraceae</taxon>
        <taxon>Leptospirillum</taxon>
    </lineage>
</organism>
<dbReference type="Pfam" id="PF02033">
    <property type="entry name" value="RBFA"/>
    <property type="match status" value="1"/>
</dbReference>
<comment type="subcellular location">
    <subcellularLocation>
        <location evidence="2">Cytoplasm</location>
    </subcellularLocation>
</comment>
<dbReference type="PANTHER" id="PTHR33515:SF1">
    <property type="entry name" value="RIBOSOME-BINDING FACTOR A, CHLOROPLASTIC-RELATED"/>
    <property type="match status" value="1"/>
</dbReference>
<comment type="similarity">
    <text evidence="2">Belongs to the RbfA family.</text>
</comment>
<dbReference type="PROSITE" id="PS01319">
    <property type="entry name" value="RBFA"/>
    <property type="match status" value="1"/>
</dbReference>
<dbReference type="SUPFAM" id="SSF89919">
    <property type="entry name" value="Ribosome-binding factor A, RbfA"/>
    <property type="match status" value="1"/>
</dbReference>
<dbReference type="InterPro" id="IPR015946">
    <property type="entry name" value="KH_dom-like_a/b"/>
</dbReference>
<dbReference type="GO" id="GO:0005829">
    <property type="term" value="C:cytosol"/>
    <property type="evidence" value="ECO:0007669"/>
    <property type="project" value="TreeGrafter"/>
</dbReference>
<dbReference type="EMBL" id="GG693873">
    <property type="protein sequence ID" value="EES52832.1"/>
    <property type="molecule type" value="Genomic_DNA"/>
</dbReference>
<dbReference type="Proteomes" id="UP000009374">
    <property type="component" value="Unassembled WGS sequence"/>
</dbReference>
<accession>C6HXK3</accession>
<comment type="function">
    <text evidence="2">One of several proteins that assist in the late maturation steps of the functional core of the 30S ribosomal subunit. Associates with free 30S ribosomal subunits (but not with 30S subunits that are part of 70S ribosomes or polysomes). Required for efficient processing of 16S rRNA. May interact with the 5'-terminal helix region of 16S rRNA.</text>
</comment>
<dbReference type="InterPro" id="IPR020053">
    <property type="entry name" value="Ribosome-bd_factorA_CS"/>
</dbReference>
<dbReference type="Gene3D" id="3.30.300.20">
    <property type="match status" value="1"/>
</dbReference>
<keyword evidence="1 2" id="KW-0690">Ribosome biogenesis</keyword>
<dbReference type="NCBIfam" id="TIGR00082">
    <property type="entry name" value="rbfA"/>
    <property type="match status" value="1"/>
</dbReference>
<evidence type="ECO:0000313" key="4">
    <source>
        <dbReference type="Proteomes" id="UP000009374"/>
    </source>
</evidence>
<keyword evidence="2" id="KW-0963">Cytoplasm</keyword>
<dbReference type="GO" id="GO:0043024">
    <property type="term" value="F:ribosomal small subunit binding"/>
    <property type="evidence" value="ECO:0007669"/>
    <property type="project" value="TreeGrafter"/>
</dbReference>
<evidence type="ECO:0000256" key="2">
    <source>
        <dbReference type="HAMAP-Rule" id="MF_00003"/>
    </source>
</evidence>
<dbReference type="PANTHER" id="PTHR33515">
    <property type="entry name" value="RIBOSOME-BINDING FACTOR A, CHLOROPLASTIC-RELATED"/>
    <property type="match status" value="1"/>
</dbReference>
<dbReference type="HAMAP" id="MF_00003">
    <property type="entry name" value="RbfA"/>
    <property type="match status" value="1"/>
</dbReference>
<dbReference type="InterPro" id="IPR000238">
    <property type="entry name" value="RbfA"/>
</dbReference>
<evidence type="ECO:0000313" key="3">
    <source>
        <dbReference type="EMBL" id="EES52832.1"/>
    </source>
</evidence>
<name>C6HXK3_9BACT</name>
<keyword evidence="4" id="KW-1185">Reference proteome</keyword>
<comment type="subunit">
    <text evidence="2">Monomer. Binds 30S ribosomal subunits, but not 50S ribosomal subunits or 70S ribosomes.</text>
</comment>
<dbReference type="InterPro" id="IPR023799">
    <property type="entry name" value="RbfA_dom_sf"/>
</dbReference>
<proteinExistence type="inferred from homology"/>
<dbReference type="GO" id="GO:0030490">
    <property type="term" value="P:maturation of SSU-rRNA"/>
    <property type="evidence" value="ECO:0007669"/>
    <property type="project" value="UniProtKB-UniRule"/>
</dbReference>
<evidence type="ECO:0000256" key="1">
    <source>
        <dbReference type="ARBA" id="ARBA00022517"/>
    </source>
</evidence>
<gene>
    <name evidence="2" type="primary">rbfA</name>
    <name evidence="3" type="ORF">UBAL3_92050202</name>
</gene>
<sequence>MRKDFGFRRADRVASEIREIMATVVARYFREPRIASVTITRVRLSDDLRNATVFFAVFPGEDPQSMGEILERHSPILRKEMARQLRIKYIPRLSFVHDNGNDEEGRIESLFDQISGEDVP</sequence>
<dbReference type="AlphaFoldDB" id="C6HXK3"/>
<protein>
    <recommendedName>
        <fullName evidence="2">Ribosome-binding factor A</fullName>
    </recommendedName>
</protein>
<reference evidence="3 4" key="1">
    <citation type="journal article" date="2009" name="Appl. Environ. Microbiol.">
        <title>Community genomic and proteomic analyses of chemoautotrophic iron-oxidizing "Leptospirillum rubarum" (Group II) and "Leptospirillum ferrodiazotrophum" (Group III) bacteria in acid mine drainage biofilms.</title>
        <authorList>
            <person name="Goltsman D.S."/>
            <person name="Denef V.J."/>
            <person name="Singer S.W."/>
            <person name="VerBerkmoes N.C."/>
            <person name="Lefsrud M."/>
            <person name="Mueller R.S."/>
            <person name="Dick G.J."/>
            <person name="Sun C.L."/>
            <person name="Wheeler K.E."/>
            <person name="Zemla A."/>
            <person name="Baker B.J."/>
            <person name="Hauser L."/>
            <person name="Land M."/>
            <person name="Shah M.B."/>
            <person name="Thelen M.P."/>
            <person name="Hettich R.L."/>
            <person name="Banfield J.F."/>
        </authorList>
    </citation>
    <scope>NUCLEOTIDE SEQUENCE [LARGE SCALE GENOMIC DNA]</scope>
</reference>